<dbReference type="SMART" id="SM00205">
    <property type="entry name" value="THN"/>
    <property type="match status" value="1"/>
</dbReference>
<protein>
    <recommendedName>
        <fullName evidence="3">Thaumatin</fullName>
    </recommendedName>
</protein>
<organism evidence="1 2">
    <name type="scientific">Pterulicium gracile</name>
    <dbReference type="NCBI Taxonomy" id="1884261"/>
    <lineage>
        <taxon>Eukaryota</taxon>
        <taxon>Fungi</taxon>
        <taxon>Dikarya</taxon>
        <taxon>Basidiomycota</taxon>
        <taxon>Agaricomycotina</taxon>
        <taxon>Agaricomycetes</taxon>
        <taxon>Agaricomycetidae</taxon>
        <taxon>Agaricales</taxon>
        <taxon>Pleurotineae</taxon>
        <taxon>Pterulaceae</taxon>
        <taxon>Pterulicium</taxon>
    </lineage>
</organism>
<evidence type="ECO:0000313" key="2">
    <source>
        <dbReference type="Proteomes" id="UP000305067"/>
    </source>
</evidence>
<dbReference type="AlphaFoldDB" id="A0A5C3QXQ2"/>
<dbReference type="Proteomes" id="UP000305067">
    <property type="component" value="Unassembled WGS sequence"/>
</dbReference>
<dbReference type="OrthoDB" id="430315at2759"/>
<dbReference type="InterPro" id="IPR001938">
    <property type="entry name" value="Thaumatin"/>
</dbReference>
<gene>
    <name evidence="1" type="ORF">BDV98DRAFT_561871</name>
</gene>
<dbReference type="SUPFAM" id="SSF49870">
    <property type="entry name" value="Osmotin, thaumatin-like protein"/>
    <property type="match status" value="1"/>
</dbReference>
<keyword evidence="2" id="KW-1185">Reference proteome</keyword>
<dbReference type="InterPro" id="IPR037176">
    <property type="entry name" value="Osmotin/thaumatin-like_sf"/>
</dbReference>
<reference evidence="1 2" key="1">
    <citation type="journal article" date="2019" name="Nat. Ecol. Evol.">
        <title>Megaphylogeny resolves global patterns of mushroom evolution.</title>
        <authorList>
            <person name="Varga T."/>
            <person name="Krizsan K."/>
            <person name="Foldi C."/>
            <person name="Dima B."/>
            <person name="Sanchez-Garcia M."/>
            <person name="Sanchez-Ramirez S."/>
            <person name="Szollosi G.J."/>
            <person name="Szarkandi J.G."/>
            <person name="Papp V."/>
            <person name="Albert L."/>
            <person name="Andreopoulos W."/>
            <person name="Angelini C."/>
            <person name="Antonin V."/>
            <person name="Barry K.W."/>
            <person name="Bougher N.L."/>
            <person name="Buchanan P."/>
            <person name="Buyck B."/>
            <person name="Bense V."/>
            <person name="Catcheside P."/>
            <person name="Chovatia M."/>
            <person name="Cooper J."/>
            <person name="Damon W."/>
            <person name="Desjardin D."/>
            <person name="Finy P."/>
            <person name="Geml J."/>
            <person name="Haridas S."/>
            <person name="Hughes K."/>
            <person name="Justo A."/>
            <person name="Karasinski D."/>
            <person name="Kautmanova I."/>
            <person name="Kiss B."/>
            <person name="Kocsube S."/>
            <person name="Kotiranta H."/>
            <person name="LaButti K.M."/>
            <person name="Lechner B.E."/>
            <person name="Liimatainen K."/>
            <person name="Lipzen A."/>
            <person name="Lukacs Z."/>
            <person name="Mihaltcheva S."/>
            <person name="Morgado L.N."/>
            <person name="Niskanen T."/>
            <person name="Noordeloos M.E."/>
            <person name="Ohm R.A."/>
            <person name="Ortiz-Santana B."/>
            <person name="Ovrebo C."/>
            <person name="Racz N."/>
            <person name="Riley R."/>
            <person name="Savchenko A."/>
            <person name="Shiryaev A."/>
            <person name="Soop K."/>
            <person name="Spirin V."/>
            <person name="Szebenyi C."/>
            <person name="Tomsovsky M."/>
            <person name="Tulloss R.E."/>
            <person name="Uehling J."/>
            <person name="Grigoriev I.V."/>
            <person name="Vagvolgyi C."/>
            <person name="Papp T."/>
            <person name="Martin F.M."/>
            <person name="Miettinen O."/>
            <person name="Hibbett D.S."/>
            <person name="Nagy L.G."/>
        </authorList>
    </citation>
    <scope>NUCLEOTIDE SEQUENCE [LARGE SCALE GENOMIC DNA]</scope>
    <source>
        <strain evidence="1 2">CBS 309.79</strain>
    </source>
</reference>
<name>A0A5C3QXQ2_9AGAR</name>
<dbReference type="EMBL" id="ML178817">
    <property type="protein sequence ID" value="TFL05331.1"/>
    <property type="molecule type" value="Genomic_DNA"/>
</dbReference>
<dbReference type="Gene3D" id="2.60.110.10">
    <property type="entry name" value="Thaumatin"/>
    <property type="match status" value="1"/>
</dbReference>
<evidence type="ECO:0000313" key="1">
    <source>
        <dbReference type="EMBL" id="TFL05331.1"/>
    </source>
</evidence>
<proteinExistence type="predicted"/>
<sequence length="192" mass="20530">MLVQTKAKPASSASTVDSPFILHQKMQLPTFLTVGVVALASLMPVYADHELRFRNNCSFNVTPKWKAGSGGLSSGPSMGRGAVWSGWVPEYWVAGRVYGQNGACIEPDGARCTLFECTFNNIGFNQCNISRVSGYNIGMAFNWIGGSGCQGGKNCNNANCPNTVAWLPPDSCNGCLSQCNTARVGMEVIFCP</sequence>
<accession>A0A5C3QXQ2</accession>
<evidence type="ECO:0008006" key="3">
    <source>
        <dbReference type="Google" id="ProtNLM"/>
    </source>
</evidence>